<dbReference type="Pfam" id="PF05485">
    <property type="entry name" value="THAP"/>
    <property type="match status" value="1"/>
</dbReference>
<evidence type="ECO:0000256" key="2">
    <source>
        <dbReference type="ARBA" id="ARBA00006177"/>
    </source>
</evidence>
<dbReference type="SUPFAM" id="SSF57716">
    <property type="entry name" value="Glucocorticoid receptor-like (DNA-binding domain)"/>
    <property type="match status" value="1"/>
</dbReference>
<keyword evidence="6" id="KW-0805">Transcription regulation</keyword>
<dbReference type="GO" id="GO:0005654">
    <property type="term" value="C:nucleoplasm"/>
    <property type="evidence" value="ECO:0007669"/>
    <property type="project" value="UniProtKB-SubCell"/>
</dbReference>
<evidence type="ECO:0000313" key="15">
    <source>
        <dbReference type="RefSeq" id="XP_011647301.1"/>
    </source>
</evidence>
<evidence type="ECO:0000313" key="14">
    <source>
        <dbReference type="Proteomes" id="UP000504615"/>
    </source>
</evidence>
<accession>A0A6I9WTC1</accession>
<keyword evidence="3" id="KW-0479">Metal-binding</keyword>
<reference evidence="15" key="1">
    <citation type="submission" date="2025-08" db="UniProtKB">
        <authorList>
            <consortium name="RefSeq"/>
        </authorList>
    </citation>
    <scope>IDENTIFICATION</scope>
</reference>
<evidence type="ECO:0000259" key="13">
    <source>
        <dbReference type="PROSITE" id="PS50950"/>
    </source>
</evidence>
<comment type="similarity">
    <text evidence="2">Belongs to the THAP1 family.</text>
</comment>
<keyword evidence="10" id="KW-0539">Nucleus</keyword>
<evidence type="ECO:0000256" key="1">
    <source>
        <dbReference type="ARBA" id="ARBA00004642"/>
    </source>
</evidence>
<evidence type="ECO:0000256" key="4">
    <source>
        <dbReference type="ARBA" id="ARBA00022771"/>
    </source>
</evidence>
<dbReference type="GeneID" id="105433610"/>
<feature type="domain" description="THAP-type" evidence="13">
    <location>
        <begin position="1"/>
        <end position="79"/>
    </location>
</feature>
<dbReference type="AlphaFoldDB" id="A0A6I9WTC1"/>
<gene>
    <name evidence="15" type="primary">LOC105433610</name>
</gene>
<keyword evidence="7" id="KW-0175">Coiled coil</keyword>
<keyword evidence="11" id="KW-0131">Cell cycle</keyword>
<dbReference type="Gene3D" id="6.20.210.20">
    <property type="entry name" value="THAP domain"/>
    <property type="match status" value="1"/>
</dbReference>
<comment type="subcellular location">
    <subcellularLocation>
        <location evidence="1">Nucleus</location>
        <location evidence="1">Nucleoplasm</location>
    </subcellularLocation>
</comment>
<dbReference type="PANTHER" id="PTHR46600">
    <property type="entry name" value="THAP DOMAIN-CONTAINING"/>
    <property type="match status" value="1"/>
</dbReference>
<dbReference type="InterPro" id="IPR006612">
    <property type="entry name" value="THAP_Znf"/>
</dbReference>
<keyword evidence="5" id="KW-0862">Zinc</keyword>
<dbReference type="SMART" id="SM00980">
    <property type="entry name" value="THAP"/>
    <property type="match status" value="1"/>
</dbReference>
<evidence type="ECO:0000256" key="11">
    <source>
        <dbReference type="ARBA" id="ARBA00023306"/>
    </source>
</evidence>
<evidence type="ECO:0000256" key="9">
    <source>
        <dbReference type="ARBA" id="ARBA00023163"/>
    </source>
</evidence>
<dbReference type="PANTHER" id="PTHR46600:SF1">
    <property type="entry name" value="THAP DOMAIN-CONTAINING PROTEIN 1"/>
    <property type="match status" value="1"/>
</dbReference>
<dbReference type="PROSITE" id="PS50950">
    <property type="entry name" value="ZF_THAP"/>
    <property type="match status" value="1"/>
</dbReference>
<dbReference type="Proteomes" id="UP000504615">
    <property type="component" value="Unplaced"/>
</dbReference>
<keyword evidence="9" id="KW-0804">Transcription</keyword>
<protein>
    <submittedName>
        <fullName evidence="15">Uncharacterized protein LOC105433610</fullName>
    </submittedName>
</protein>
<keyword evidence="4 12" id="KW-0863">Zinc-finger</keyword>
<dbReference type="InterPro" id="IPR038441">
    <property type="entry name" value="THAP_Znf_sf"/>
</dbReference>
<dbReference type="OrthoDB" id="5982876at2759"/>
<evidence type="ECO:0000256" key="12">
    <source>
        <dbReference type="PROSITE-ProRule" id="PRU00309"/>
    </source>
</evidence>
<proteinExistence type="inferred from homology"/>
<evidence type="ECO:0000256" key="10">
    <source>
        <dbReference type="ARBA" id="ARBA00023242"/>
    </source>
</evidence>
<evidence type="ECO:0000256" key="5">
    <source>
        <dbReference type="ARBA" id="ARBA00022833"/>
    </source>
</evidence>
<evidence type="ECO:0000256" key="7">
    <source>
        <dbReference type="ARBA" id="ARBA00023054"/>
    </source>
</evidence>
<dbReference type="KEGG" id="pbar:105433610"/>
<evidence type="ECO:0000256" key="6">
    <source>
        <dbReference type="ARBA" id="ARBA00023015"/>
    </source>
</evidence>
<keyword evidence="8 12" id="KW-0238">DNA-binding</keyword>
<evidence type="ECO:0000256" key="8">
    <source>
        <dbReference type="ARBA" id="ARBA00023125"/>
    </source>
</evidence>
<dbReference type="RefSeq" id="XP_011647301.1">
    <property type="nucleotide sequence ID" value="XM_011648999.1"/>
</dbReference>
<keyword evidence="14" id="KW-1185">Reference proteome</keyword>
<evidence type="ECO:0000256" key="3">
    <source>
        <dbReference type="ARBA" id="ARBA00022723"/>
    </source>
</evidence>
<name>A0A6I9WTC1_9HYME</name>
<dbReference type="InterPro" id="IPR026516">
    <property type="entry name" value="THAP1/10"/>
</dbReference>
<sequence>MVGYCYVCKIGIKAKDYLSIHRLPKDKLVREKWFQFIGHKASTNSGICSGHFKQSDFIYKIYGGAVRRYLKPGAYPSIECDSQNTKQDVKINSNSENSNDWILQEDNDIYESKSDTENLIDIPLECFKQATVLDDPLAITNFDANFETNIPLGDETQECINIDKTKINTESLRHADIQLKSDKNRM</sequence>
<dbReference type="GO" id="GO:0043565">
    <property type="term" value="F:sequence-specific DNA binding"/>
    <property type="evidence" value="ECO:0007669"/>
    <property type="project" value="InterPro"/>
</dbReference>
<dbReference type="GO" id="GO:0008270">
    <property type="term" value="F:zinc ion binding"/>
    <property type="evidence" value="ECO:0007669"/>
    <property type="project" value="UniProtKB-KW"/>
</dbReference>
<organism evidence="14 15">
    <name type="scientific">Pogonomyrmex barbatus</name>
    <name type="common">red harvester ant</name>
    <dbReference type="NCBI Taxonomy" id="144034"/>
    <lineage>
        <taxon>Eukaryota</taxon>
        <taxon>Metazoa</taxon>
        <taxon>Ecdysozoa</taxon>
        <taxon>Arthropoda</taxon>
        <taxon>Hexapoda</taxon>
        <taxon>Insecta</taxon>
        <taxon>Pterygota</taxon>
        <taxon>Neoptera</taxon>
        <taxon>Endopterygota</taxon>
        <taxon>Hymenoptera</taxon>
        <taxon>Apocrita</taxon>
        <taxon>Aculeata</taxon>
        <taxon>Formicoidea</taxon>
        <taxon>Formicidae</taxon>
        <taxon>Myrmicinae</taxon>
        <taxon>Pogonomyrmex</taxon>
    </lineage>
</organism>